<protein>
    <submittedName>
        <fullName evidence="2">Uncharacterized protein</fullName>
    </submittedName>
</protein>
<dbReference type="EMBL" id="FZNR01000001">
    <property type="protein sequence ID" value="SNR30646.1"/>
    <property type="molecule type" value="Genomic_DNA"/>
</dbReference>
<reference evidence="2 3" key="1">
    <citation type="submission" date="2017-06" db="EMBL/GenBank/DDBJ databases">
        <authorList>
            <person name="Kim H.J."/>
            <person name="Triplett B.A."/>
        </authorList>
    </citation>
    <scope>NUCLEOTIDE SEQUENCE [LARGE SCALE GENOMIC DNA]</scope>
    <source>
        <strain evidence="2 3">DSM 43151</strain>
    </source>
</reference>
<evidence type="ECO:0000313" key="2">
    <source>
        <dbReference type="EMBL" id="SNR30646.1"/>
    </source>
</evidence>
<evidence type="ECO:0000256" key="1">
    <source>
        <dbReference type="SAM" id="Phobius"/>
    </source>
</evidence>
<keyword evidence="1" id="KW-0472">Membrane</keyword>
<proteinExistence type="predicted"/>
<gene>
    <name evidence="2" type="ORF">SAMN06264365_101857</name>
</gene>
<name>A0A238V8S6_9ACTN</name>
<keyword evidence="1" id="KW-0812">Transmembrane</keyword>
<dbReference type="AlphaFoldDB" id="A0A238V8S6"/>
<keyword evidence="3" id="KW-1185">Reference proteome</keyword>
<feature type="transmembrane region" description="Helical" evidence="1">
    <location>
        <begin position="45"/>
        <end position="63"/>
    </location>
</feature>
<sequence length="302" mass="34624">MMTMSATPSKYQSVFRGTLNVLIMLLGLASGVAQLAEFPARIAQWALTAVCLACLLYFVVRFWQIAFVLKIRQLRGEVVEKTQALALQRVGHQRYLDAIQRISDREKPLFQETLEVTVTVGADDDSDRIVEKRVTTPGPLLTHRTMRPIVPTYDDRIVRLDDVAFKAYRQTSGTITALPLEQTRLLRVWMIFDPAMTSPTEWQVEYRPRGLWRPLRERGWDQLVWEDRLPTAAGTPSAFTRFQVTFSFPENAKPPSVKEREGYGVIEEPVRGPSGRWEMVWRDEKPAGRRYIWDLTQSVGGP</sequence>
<accession>A0A238V8S6</accession>
<dbReference type="Proteomes" id="UP000198415">
    <property type="component" value="Unassembled WGS sequence"/>
</dbReference>
<organism evidence="2 3">
    <name type="scientific">Actinoplanes regularis</name>
    <dbReference type="NCBI Taxonomy" id="52697"/>
    <lineage>
        <taxon>Bacteria</taxon>
        <taxon>Bacillati</taxon>
        <taxon>Actinomycetota</taxon>
        <taxon>Actinomycetes</taxon>
        <taxon>Micromonosporales</taxon>
        <taxon>Micromonosporaceae</taxon>
        <taxon>Actinoplanes</taxon>
    </lineage>
</organism>
<keyword evidence="1" id="KW-1133">Transmembrane helix</keyword>
<evidence type="ECO:0000313" key="3">
    <source>
        <dbReference type="Proteomes" id="UP000198415"/>
    </source>
</evidence>